<organism evidence="2 3">
    <name type="scientific">Lasallia pustulata</name>
    <dbReference type="NCBI Taxonomy" id="136370"/>
    <lineage>
        <taxon>Eukaryota</taxon>
        <taxon>Fungi</taxon>
        <taxon>Dikarya</taxon>
        <taxon>Ascomycota</taxon>
        <taxon>Pezizomycotina</taxon>
        <taxon>Lecanoromycetes</taxon>
        <taxon>OSLEUM clade</taxon>
        <taxon>Umbilicariomycetidae</taxon>
        <taxon>Umbilicariales</taxon>
        <taxon>Umbilicariaceae</taxon>
        <taxon>Lasallia</taxon>
    </lineage>
</organism>
<feature type="region of interest" description="Disordered" evidence="1">
    <location>
        <begin position="496"/>
        <end position="517"/>
    </location>
</feature>
<name>A0A1W5CX07_9LECA</name>
<accession>A0A1W5CX07</accession>
<sequence length="581" mass="63999">MAFRQPTFAPPQRQVSIASEQHLQTTLSPYQQSALDDSQEWVLFSPTQASSTTRTQTTSSERTPRTAGLSRLSDFGSLHTAAKSSGDGEQASEDADVVLDDDEDLNSLDDGLHAFREPSVYQSSRRVEQSGDTILPTHDGLGSFPASSSPVQEQLWQFEQYNPLKTAAGHHRRRSSVQRRLDAVEDGNEAQVERVKMERIEQWRMEQSKVLLDEIEKETRRRRMSRTQDTTASIASMAEEGKVTTCDNNDAGQSSAPEKPEESESFWQRITRRVIRDLMGIDESLLSVIFGETLPSDGGHHPQSSVRLATAQAKPLEASLVSELGGSWEDRLLERLARELGILVHQLSEHPGAFSTYPNSSTIDYAGIPVTRSSTPRPPAEPSITKEPEDTTSMIEPDFPPTLQDRRTSASTQAALWGIEEEDPPGPSSTSDPDYWERRPDIKTIFRFLHHRFISHRRATSTTATKQPNLATAHTPDSLRRAAIIRQHHPLVPRATASYDRSPSNRRSTTLLHHRHSSPILSSTAQFRRSGSSCASLSTRKSKRGGGAGSGSSRNYWDLGGSVGSGSAVAALGGMGAWGEV</sequence>
<keyword evidence="3" id="KW-1185">Reference proteome</keyword>
<feature type="region of interest" description="Disordered" evidence="1">
    <location>
        <begin position="165"/>
        <end position="186"/>
    </location>
</feature>
<reference evidence="3" key="1">
    <citation type="submission" date="2017-03" db="EMBL/GenBank/DDBJ databases">
        <authorList>
            <person name="Sharma R."/>
            <person name="Thines M."/>
        </authorList>
    </citation>
    <scope>NUCLEOTIDE SEQUENCE [LARGE SCALE GENOMIC DNA]</scope>
</reference>
<feature type="region of interest" description="Disordered" evidence="1">
    <location>
        <begin position="44"/>
        <end position="148"/>
    </location>
</feature>
<feature type="region of interest" description="Disordered" evidence="1">
    <location>
        <begin position="371"/>
        <end position="412"/>
    </location>
</feature>
<protein>
    <submittedName>
        <fullName evidence="2">Uncharacterized protein</fullName>
    </submittedName>
</protein>
<feature type="region of interest" description="Disordered" evidence="1">
    <location>
        <begin position="219"/>
        <end position="265"/>
    </location>
</feature>
<dbReference type="EMBL" id="FWEW01000597">
    <property type="protein sequence ID" value="SLM35265.1"/>
    <property type="molecule type" value="Genomic_DNA"/>
</dbReference>
<feature type="compositionally biased region" description="Polar residues" evidence="1">
    <location>
        <begin position="499"/>
        <end position="511"/>
    </location>
</feature>
<feature type="compositionally biased region" description="Basic residues" evidence="1">
    <location>
        <begin position="168"/>
        <end position="177"/>
    </location>
</feature>
<evidence type="ECO:0000256" key="1">
    <source>
        <dbReference type="SAM" id="MobiDB-lite"/>
    </source>
</evidence>
<dbReference type="AlphaFoldDB" id="A0A1W5CX07"/>
<proteinExistence type="predicted"/>
<evidence type="ECO:0000313" key="3">
    <source>
        <dbReference type="Proteomes" id="UP000192927"/>
    </source>
</evidence>
<feature type="region of interest" description="Disordered" evidence="1">
    <location>
        <begin position="531"/>
        <end position="556"/>
    </location>
</feature>
<feature type="compositionally biased region" description="Acidic residues" evidence="1">
    <location>
        <begin position="90"/>
        <end position="107"/>
    </location>
</feature>
<feature type="region of interest" description="Disordered" evidence="1">
    <location>
        <begin position="417"/>
        <end position="436"/>
    </location>
</feature>
<feature type="compositionally biased region" description="Low complexity" evidence="1">
    <location>
        <begin position="45"/>
        <end position="61"/>
    </location>
</feature>
<evidence type="ECO:0000313" key="2">
    <source>
        <dbReference type="EMBL" id="SLM35265.1"/>
    </source>
</evidence>
<dbReference type="Proteomes" id="UP000192927">
    <property type="component" value="Unassembled WGS sequence"/>
</dbReference>